<reference evidence="3 4" key="1">
    <citation type="submission" date="2015-04" db="EMBL/GenBank/DDBJ databases">
        <title>Complete genome sequence of Schizopora paradoxa KUC8140, a cosmopolitan wood degrader in East Asia.</title>
        <authorList>
            <consortium name="DOE Joint Genome Institute"/>
            <person name="Min B."/>
            <person name="Park H."/>
            <person name="Jang Y."/>
            <person name="Kim J.-J."/>
            <person name="Kim K.H."/>
            <person name="Pangilinan J."/>
            <person name="Lipzen A."/>
            <person name="Riley R."/>
            <person name="Grigoriev I.V."/>
            <person name="Spatafora J.W."/>
            <person name="Choi I.-G."/>
        </authorList>
    </citation>
    <scope>NUCLEOTIDE SEQUENCE [LARGE SCALE GENOMIC DNA]</scope>
    <source>
        <strain evidence="3 4">KUC8140</strain>
    </source>
</reference>
<keyword evidence="2" id="KW-0472">Membrane</keyword>
<proteinExistence type="predicted"/>
<feature type="region of interest" description="Disordered" evidence="1">
    <location>
        <begin position="223"/>
        <end position="253"/>
    </location>
</feature>
<name>A0A0H2SFN1_9AGAM</name>
<evidence type="ECO:0000313" key="3">
    <source>
        <dbReference type="EMBL" id="KLO15891.1"/>
    </source>
</evidence>
<gene>
    <name evidence="3" type="ORF">SCHPADRAFT_995530</name>
</gene>
<evidence type="ECO:0000256" key="1">
    <source>
        <dbReference type="SAM" id="MobiDB-lite"/>
    </source>
</evidence>
<evidence type="ECO:0000313" key="4">
    <source>
        <dbReference type="Proteomes" id="UP000053477"/>
    </source>
</evidence>
<feature type="compositionally biased region" description="Basic and acidic residues" evidence="1">
    <location>
        <begin position="10"/>
        <end position="21"/>
    </location>
</feature>
<sequence length="253" mass="28645">MAAFSFTKSGDQKVPEREHTVRRASTSSNASPTGNTSLTYATPLTGLIILTTMFASLTCIPYFASRRHLLRLEGTIRELSQTNRLMRRELSLNASRAQSRYDEQFTRLKEEVSQLGKGVVEVRGSLAQDSERLSKFQSALAEFRGEQRDVNSELNSQLLFIKSELTRQEEINANHENHFREIGATLGDIAGFMHEMQIGYGLFPDTTKTQRVESMRQVALRLQSMGEQKDVKETRKEQEQGKEPFETSSGPFD</sequence>
<evidence type="ECO:0000256" key="2">
    <source>
        <dbReference type="SAM" id="Phobius"/>
    </source>
</evidence>
<feature type="compositionally biased region" description="Polar residues" evidence="1">
    <location>
        <begin position="23"/>
        <end position="36"/>
    </location>
</feature>
<dbReference type="OrthoDB" id="3232130at2759"/>
<feature type="transmembrane region" description="Helical" evidence="2">
    <location>
        <begin position="44"/>
        <end position="64"/>
    </location>
</feature>
<dbReference type="Proteomes" id="UP000053477">
    <property type="component" value="Unassembled WGS sequence"/>
</dbReference>
<accession>A0A0H2SFN1</accession>
<protein>
    <submittedName>
        <fullName evidence="3">Uncharacterized protein</fullName>
    </submittedName>
</protein>
<dbReference type="EMBL" id="KQ085923">
    <property type="protein sequence ID" value="KLO15891.1"/>
    <property type="molecule type" value="Genomic_DNA"/>
</dbReference>
<feature type="region of interest" description="Disordered" evidence="1">
    <location>
        <begin position="1"/>
        <end position="36"/>
    </location>
</feature>
<dbReference type="AlphaFoldDB" id="A0A0H2SFN1"/>
<dbReference type="InParanoid" id="A0A0H2SFN1"/>
<keyword evidence="2" id="KW-1133">Transmembrane helix</keyword>
<keyword evidence="4" id="KW-1185">Reference proteome</keyword>
<keyword evidence="2" id="KW-0812">Transmembrane</keyword>
<feature type="compositionally biased region" description="Basic and acidic residues" evidence="1">
    <location>
        <begin position="227"/>
        <end position="245"/>
    </location>
</feature>
<organism evidence="3 4">
    <name type="scientific">Schizopora paradoxa</name>
    <dbReference type="NCBI Taxonomy" id="27342"/>
    <lineage>
        <taxon>Eukaryota</taxon>
        <taxon>Fungi</taxon>
        <taxon>Dikarya</taxon>
        <taxon>Basidiomycota</taxon>
        <taxon>Agaricomycotina</taxon>
        <taxon>Agaricomycetes</taxon>
        <taxon>Hymenochaetales</taxon>
        <taxon>Schizoporaceae</taxon>
        <taxon>Schizopora</taxon>
    </lineage>
</organism>